<dbReference type="Gene3D" id="3.30.310.10">
    <property type="entry name" value="TATA-Binding Protein"/>
    <property type="match status" value="2"/>
</dbReference>
<accession>A0A7S1ND44</accession>
<dbReference type="Pfam" id="PF00352">
    <property type="entry name" value="TBP"/>
    <property type="match status" value="2"/>
</dbReference>
<dbReference type="EMBL" id="HBGA01063205">
    <property type="protein sequence ID" value="CAD9012338.1"/>
    <property type="molecule type" value="Transcribed_RNA"/>
</dbReference>
<protein>
    <recommendedName>
        <fullName evidence="6">TATA box-binding protein-like 1</fullName>
    </recommendedName>
</protein>
<dbReference type="GO" id="GO:0006352">
    <property type="term" value="P:DNA-templated transcription initiation"/>
    <property type="evidence" value="ECO:0007669"/>
    <property type="project" value="InterPro"/>
</dbReference>
<dbReference type="PANTHER" id="PTHR10126">
    <property type="entry name" value="TATA-BOX BINDING PROTEIN"/>
    <property type="match status" value="1"/>
</dbReference>
<dbReference type="InterPro" id="IPR012295">
    <property type="entry name" value="TBP_dom_sf"/>
</dbReference>
<dbReference type="PRINTS" id="PR00686">
    <property type="entry name" value="TIFACTORIID"/>
</dbReference>
<gene>
    <name evidence="5" type="ORF">EGYM00392_LOCUS23439</name>
</gene>
<evidence type="ECO:0008006" key="6">
    <source>
        <dbReference type="Google" id="ProtNLM"/>
    </source>
</evidence>
<dbReference type="SUPFAM" id="SSF55945">
    <property type="entry name" value="TATA-box binding protein-like"/>
    <property type="match status" value="2"/>
</dbReference>
<evidence type="ECO:0000256" key="1">
    <source>
        <dbReference type="ARBA" id="ARBA00005560"/>
    </source>
</evidence>
<dbReference type="GO" id="GO:0003677">
    <property type="term" value="F:DNA binding"/>
    <property type="evidence" value="ECO:0007669"/>
    <property type="project" value="UniProtKB-KW"/>
</dbReference>
<dbReference type="AlphaFoldDB" id="A0A7S1ND44"/>
<name>A0A7S1ND44_9EUGL</name>
<feature type="region of interest" description="Disordered" evidence="4">
    <location>
        <begin position="80"/>
        <end position="108"/>
    </location>
</feature>
<sequence length="320" mass="35380">MDDGYLDALTIAAEDRVSEFSLKAALDHSLKPSQGTSTQALQALSHFSMDDFMPDFDAETFDGGTSEPAFQFSDISHPHPHGTVGIVQPPPPDSLPVQPVHHLPEPPPGPLTEAPPPQVVLHNVVATFDTGTAVDPRTVALRYCNTEFHPRRAAQVIMRFREPARATCLIWKSGKVVVLGTRTIQGAKAIARKCARILRHTYPAVQFKMYRVVNIVGSFKLPYPIQCEAMHENLRESHSKYDTEVFCALRYKSEDPAVKLFFFPNGHVGIVGAKDATDLERAVPVAQALAQPFRLHLAAQPDRPLLVPRAMPLISPYPYH</sequence>
<keyword evidence="3" id="KW-0804">Transcription</keyword>
<comment type="similarity">
    <text evidence="1">Belongs to the TBP family.</text>
</comment>
<reference evidence="5" key="1">
    <citation type="submission" date="2021-01" db="EMBL/GenBank/DDBJ databases">
        <authorList>
            <person name="Corre E."/>
            <person name="Pelletier E."/>
            <person name="Niang G."/>
            <person name="Scheremetjew M."/>
            <person name="Finn R."/>
            <person name="Kale V."/>
            <person name="Holt S."/>
            <person name="Cochrane G."/>
            <person name="Meng A."/>
            <person name="Brown T."/>
            <person name="Cohen L."/>
        </authorList>
    </citation>
    <scope>NUCLEOTIDE SEQUENCE</scope>
    <source>
        <strain evidence="5">NIES-381</strain>
    </source>
</reference>
<evidence type="ECO:0000256" key="3">
    <source>
        <dbReference type="ARBA" id="ARBA00023163"/>
    </source>
</evidence>
<proteinExistence type="inferred from homology"/>
<organism evidence="5">
    <name type="scientific">Eutreptiella gymnastica</name>
    <dbReference type="NCBI Taxonomy" id="73025"/>
    <lineage>
        <taxon>Eukaryota</taxon>
        <taxon>Discoba</taxon>
        <taxon>Euglenozoa</taxon>
        <taxon>Euglenida</taxon>
        <taxon>Spirocuta</taxon>
        <taxon>Euglenophyceae</taxon>
        <taxon>Eutreptiales</taxon>
        <taxon>Eutreptiaceae</taxon>
        <taxon>Eutreptiella</taxon>
    </lineage>
</organism>
<evidence type="ECO:0000256" key="4">
    <source>
        <dbReference type="SAM" id="MobiDB-lite"/>
    </source>
</evidence>
<dbReference type="InterPro" id="IPR000814">
    <property type="entry name" value="TBP"/>
</dbReference>
<evidence type="ECO:0000256" key="2">
    <source>
        <dbReference type="ARBA" id="ARBA00023125"/>
    </source>
</evidence>
<keyword evidence="2" id="KW-0238">DNA-binding</keyword>
<evidence type="ECO:0000313" key="5">
    <source>
        <dbReference type="EMBL" id="CAD9012338.1"/>
    </source>
</evidence>